<dbReference type="GeneID" id="39730950"/>
<keyword evidence="2" id="KW-1185">Reference proteome</keyword>
<dbReference type="OMA" id="IWRARIF"/>
<organism evidence="1 2">
    <name type="scientific">Plasmodium gallinaceum</name>
    <dbReference type="NCBI Taxonomy" id="5849"/>
    <lineage>
        <taxon>Eukaryota</taxon>
        <taxon>Sar</taxon>
        <taxon>Alveolata</taxon>
        <taxon>Apicomplexa</taxon>
        <taxon>Aconoidasida</taxon>
        <taxon>Haemosporida</taxon>
        <taxon>Plasmodiidae</taxon>
        <taxon>Plasmodium</taxon>
        <taxon>Plasmodium (Haemamoeba)</taxon>
    </lineage>
</organism>
<dbReference type="EMBL" id="CVMV01000032">
    <property type="protein sequence ID" value="CRG95024.1"/>
    <property type="molecule type" value="Genomic_DNA"/>
</dbReference>
<accession>A0A1J1GUP1</accession>
<reference evidence="1" key="1">
    <citation type="submission" date="2015-04" db="EMBL/GenBank/DDBJ databases">
        <authorList>
            <consortium name="Pathogen Informatics"/>
        </authorList>
    </citation>
    <scope>NUCLEOTIDE SEQUENCE [LARGE SCALE GENOMIC DNA]</scope>
    <source>
        <strain evidence="1">8A</strain>
    </source>
</reference>
<protein>
    <submittedName>
        <fullName evidence="1">Uncharacterized protein</fullName>
    </submittedName>
</protein>
<dbReference type="VEuPathDB" id="PlasmoDB:PGAL8A_00242200"/>
<evidence type="ECO:0000313" key="2">
    <source>
        <dbReference type="Proteomes" id="UP000220797"/>
    </source>
</evidence>
<name>A0A1J1GUP1_PLAGA</name>
<comment type="caution">
    <text evidence="1">The sequence shown here is derived from an EMBL/GenBank/DDBJ whole genome shotgun (WGS) entry which is preliminary data.</text>
</comment>
<dbReference type="AlphaFoldDB" id="A0A1J1GUP1"/>
<dbReference type="RefSeq" id="XP_028527837.1">
    <property type="nucleotide sequence ID" value="XM_028671157.1"/>
</dbReference>
<dbReference type="Proteomes" id="UP000220797">
    <property type="component" value="Unassembled WGS sequence"/>
</dbReference>
<gene>
    <name evidence="1" type="ORF">PGAL8A_00242200</name>
</gene>
<dbReference type="OrthoDB" id="370548at2759"/>
<sequence length="530" mass="64692">MSTNNKITITIENMIFHGRIKKRKKDLLVGKWNINNYLNIKNKTSNDYFNLEKLNRNKYIKSILYQKVSCVFIKNINKLNYRTIETNNFLHSIKNSLSYNPLNVTSLFNLVYFYNKKNDFKNCLFYSFILNAVLMKILRKYFYGNKIIDKKKNYLKYLQLITYKKQLKNSYKFIFIKKIRKKWKKIPLLNDKTLFVLFLENLHFLFLSYYKLFYMDNVIYYTRLMLKILEINKIHNYIKGNYFFLNCNLYLIKASCYLLANSNKKNIIRNEDNIKVINLVPYKKNDYNNNKLNIMLIDENEIEDILNEKIINEGRKKDNEQIEKNYFFIYEDNNKIRMKDILDYEKNYLSFIINEEEINKKVDKMNDLLIHPLVNIKFIMIKLNECIKFCLNNRMYQFLEQFLIWRARIFFHLKYFEECLSDTCKVSLLNIYSNANIDENDNNYSCFNLRILCLKYMNILNILDLHLVHILKTNNKKINEHKIMNIDVKKNTRTKYINEREHQYTWNRSLEDQNVLNFIKYNKKKIPFTF</sequence>
<evidence type="ECO:0000313" key="1">
    <source>
        <dbReference type="EMBL" id="CRG95024.1"/>
    </source>
</evidence>
<proteinExistence type="predicted"/>